<comment type="caution">
    <text evidence="2">The sequence shown here is derived from an EMBL/GenBank/DDBJ whole genome shotgun (WGS) entry which is preliminary data.</text>
</comment>
<dbReference type="SUPFAM" id="SSF52540">
    <property type="entry name" value="P-loop containing nucleoside triphosphate hydrolases"/>
    <property type="match status" value="1"/>
</dbReference>
<evidence type="ECO:0000313" key="2">
    <source>
        <dbReference type="EMBL" id="CAK9038403.1"/>
    </source>
</evidence>
<dbReference type="Pfam" id="PF00176">
    <property type="entry name" value="SNF2-rel_dom"/>
    <property type="match status" value="1"/>
</dbReference>
<protein>
    <recommendedName>
        <fullName evidence="1">SNF2 N-terminal domain-containing protein</fullName>
    </recommendedName>
</protein>
<dbReference type="Gene3D" id="3.40.50.10810">
    <property type="entry name" value="Tandem AAA-ATPase domain"/>
    <property type="match status" value="1"/>
</dbReference>
<dbReference type="InterPro" id="IPR000330">
    <property type="entry name" value="SNF2_N"/>
</dbReference>
<feature type="domain" description="SNF2 N-terminal" evidence="1">
    <location>
        <begin position="2"/>
        <end position="45"/>
    </location>
</feature>
<accession>A0ABP0LIE6</accession>
<organism evidence="2 3">
    <name type="scientific">Durusdinium trenchii</name>
    <dbReference type="NCBI Taxonomy" id="1381693"/>
    <lineage>
        <taxon>Eukaryota</taxon>
        <taxon>Sar</taxon>
        <taxon>Alveolata</taxon>
        <taxon>Dinophyceae</taxon>
        <taxon>Suessiales</taxon>
        <taxon>Symbiodiniaceae</taxon>
        <taxon>Durusdinium</taxon>
    </lineage>
</organism>
<reference evidence="2 3" key="1">
    <citation type="submission" date="2024-02" db="EMBL/GenBank/DDBJ databases">
        <authorList>
            <person name="Chen Y."/>
            <person name="Shah S."/>
            <person name="Dougan E. K."/>
            <person name="Thang M."/>
            <person name="Chan C."/>
        </authorList>
    </citation>
    <scope>NUCLEOTIDE SEQUENCE [LARGE SCALE GENOMIC DNA]</scope>
</reference>
<gene>
    <name evidence="2" type="ORF">CCMP2556_LOCUS21015</name>
</gene>
<dbReference type="InterPro" id="IPR027417">
    <property type="entry name" value="P-loop_NTPase"/>
</dbReference>
<dbReference type="EMBL" id="CAXAMN010012525">
    <property type="protein sequence ID" value="CAK9038403.1"/>
    <property type="molecule type" value="Genomic_DNA"/>
</dbReference>
<evidence type="ECO:0000259" key="1">
    <source>
        <dbReference type="Pfam" id="PF00176"/>
    </source>
</evidence>
<keyword evidence="3" id="KW-1185">Reference proteome</keyword>
<dbReference type="InterPro" id="IPR038718">
    <property type="entry name" value="SNF2-like_sf"/>
</dbReference>
<name>A0ABP0LIE6_9DINO</name>
<proteinExistence type="predicted"/>
<dbReference type="Proteomes" id="UP001642484">
    <property type="component" value="Unassembled WGS sequence"/>
</dbReference>
<sequence length="141" mass="16248">MFHWRRIVFDEFHELESFESTQQNSLQFLRSHFRWGLTGTPPVDNNAGPIFMSSLFRIDLPGYLRMTSSPGAIDLDSWEGDRLLTEASARFLDDYVRQNTAELPHIRLEERVVVVHHNAAERALYLGQAHEAPDVNSSGHR</sequence>
<evidence type="ECO:0000313" key="3">
    <source>
        <dbReference type="Proteomes" id="UP001642484"/>
    </source>
</evidence>